<dbReference type="PANTHER" id="PTHR33492">
    <property type="entry name" value="OSJNBA0043A12.37 PROTEIN-RELATED"/>
    <property type="match status" value="1"/>
</dbReference>
<feature type="region of interest" description="Disordered" evidence="1">
    <location>
        <begin position="199"/>
        <end position="271"/>
    </location>
</feature>
<gene>
    <name evidence="2" type="ORF">CBR_g37988</name>
</gene>
<dbReference type="PANTHER" id="PTHR33492:SF9">
    <property type="entry name" value="GB|AAB80672.1"/>
    <property type="match status" value="1"/>
</dbReference>
<feature type="compositionally biased region" description="Basic and acidic residues" evidence="1">
    <location>
        <begin position="235"/>
        <end position="245"/>
    </location>
</feature>
<name>A0A388LPH4_CHABU</name>
<evidence type="ECO:0000313" key="3">
    <source>
        <dbReference type="Proteomes" id="UP000265515"/>
    </source>
</evidence>
<dbReference type="EMBL" id="BFEA01000464">
    <property type="protein sequence ID" value="GBG84113.1"/>
    <property type="molecule type" value="Genomic_DNA"/>
</dbReference>
<reference evidence="2 3" key="1">
    <citation type="journal article" date="2018" name="Cell">
        <title>The Chara Genome: Secondary Complexity and Implications for Plant Terrestrialization.</title>
        <authorList>
            <person name="Nishiyama T."/>
            <person name="Sakayama H."/>
            <person name="Vries J.D."/>
            <person name="Buschmann H."/>
            <person name="Saint-Marcoux D."/>
            <person name="Ullrich K.K."/>
            <person name="Haas F.B."/>
            <person name="Vanderstraeten L."/>
            <person name="Becker D."/>
            <person name="Lang D."/>
            <person name="Vosolsobe S."/>
            <person name="Rombauts S."/>
            <person name="Wilhelmsson P.K.I."/>
            <person name="Janitza P."/>
            <person name="Kern R."/>
            <person name="Heyl A."/>
            <person name="Rumpler F."/>
            <person name="Villalobos L.I.A.C."/>
            <person name="Clay J.M."/>
            <person name="Skokan R."/>
            <person name="Toyoda A."/>
            <person name="Suzuki Y."/>
            <person name="Kagoshima H."/>
            <person name="Schijlen E."/>
            <person name="Tajeshwar N."/>
            <person name="Catarino B."/>
            <person name="Hetherington A.J."/>
            <person name="Saltykova A."/>
            <person name="Bonnot C."/>
            <person name="Breuninger H."/>
            <person name="Symeonidi A."/>
            <person name="Radhakrishnan G.V."/>
            <person name="Van Nieuwerburgh F."/>
            <person name="Deforce D."/>
            <person name="Chang C."/>
            <person name="Karol K.G."/>
            <person name="Hedrich R."/>
            <person name="Ulvskov P."/>
            <person name="Glockner G."/>
            <person name="Delwiche C.F."/>
            <person name="Petrasek J."/>
            <person name="Van de Peer Y."/>
            <person name="Friml J."/>
            <person name="Beilby M."/>
            <person name="Dolan L."/>
            <person name="Kohara Y."/>
            <person name="Sugano S."/>
            <person name="Fujiyama A."/>
            <person name="Delaux P.-M."/>
            <person name="Quint M."/>
            <person name="TheiBen G."/>
            <person name="Hagemann M."/>
            <person name="Harholt J."/>
            <person name="Dunand C."/>
            <person name="Zachgo S."/>
            <person name="Langdale J."/>
            <person name="Maumus F."/>
            <person name="Straeten D.V.D."/>
            <person name="Gould S.B."/>
            <person name="Rensing S.A."/>
        </authorList>
    </citation>
    <scope>NUCLEOTIDE SEQUENCE [LARGE SCALE GENOMIC DNA]</scope>
    <source>
        <strain evidence="2 3">S276</strain>
    </source>
</reference>
<feature type="region of interest" description="Disordered" evidence="1">
    <location>
        <begin position="1"/>
        <end position="79"/>
    </location>
</feature>
<dbReference type="Proteomes" id="UP000265515">
    <property type="component" value="Unassembled WGS sequence"/>
</dbReference>
<evidence type="ECO:0008006" key="4">
    <source>
        <dbReference type="Google" id="ProtNLM"/>
    </source>
</evidence>
<evidence type="ECO:0000256" key="1">
    <source>
        <dbReference type="SAM" id="MobiDB-lite"/>
    </source>
</evidence>
<proteinExistence type="predicted"/>
<sequence length="271" mass="30043">MRVHNDGGVGDAAYHDDDGDGDTEDIEAGDDDKDVHIWPLGKRAGTPRRAKGSERGGGRGRSGGRGGRGGASEDGGKSATYWKTKEQMLLVGCKREQDMHKVGLGHNYGWMRTREWKWEDIAKRLAALGTVKDAGDCFQKWDNLFQNYKKRMRFQRKSGEKDFFRLTNEERKEHNSKFRMERTLYKEIHASMLGNHTIFPPNVADTGSPEEVQLPRRETAAGESVGSEGGSDGCLDERSPTKDSDQNAGSGATAPLAESGRMHVSRRLSQS</sequence>
<feature type="compositionally biased region" description="Gly residues" evidence="1">
    <location>
        <begin position="59"/>
        <end position="73"/>
    </location>
</feature>
<dbReference type="AlphaFoldDB" id="A0A388LPH4"/>
<dbReference type="Gramene" id="GBG84113">
    <property type="protein sequence ID" value="GBG84113"/>
    <property type="gene ID" value="CBR_g37988"/>
</dbReference>
<dbReference type="OrthoDB" id="8933168at2759"/>
<protein>
    <recommendedName>
        <fullName evidence="4">Myb-like domain-containing protein</fullName>
    </recommendedName>
</protein>
<organism evidence="2 3">
    <name type="scientific">Chara braunii</name>
    <name type="common">Braun's stonewort</name>
    <dbReference type="NCBI Taxonomy" id="69332"/>
    <lineage>
        <taxon>Eukaryota</taxon>
        <taxon>Viridiplantae</taxon>
        <taxon>Streptophyta</taxon>
        <taxon>Charophyceae</taxon>
        <taxon>Charales</taxon>
        <taxon>Characeae</taxon>
        <taxon>Chara</taxon>
    </lineage>
</organism>
<evidence type="ECO:0000313" key="2">
    <source>
        <dbReference type="EMBL" id="GBG84113.1"/>
    </source>
</evidence>
<accession>A0A388LPH4</accession>
<dbReference type="Gene3D" id="1.10.10.60">
    <property type="entry name" value="Homeodomain-like"/>
    <property type="match status" value="1"/>
</dbReference>
<keyword evidence="3" id="KW-1185">Reference proteome</keyword>
<comment type="caution">
    <text evidence="2">The sequence shown here is derived from an EMBL/GenBank/DDBJ whole genome shotgun (WGS) entry which is preliminary data.</text>
</comment>
<feature type="compositionally biased region" description="Acidic residues" evidence="1">
    <location>
        <begin position="17"/>
        <end position="32"/>
    </location>
</feature>